<evidence type="ECO:0000256" key="1">
    <source>
        <dbReference type="SAM" id="MobiDB-lite"/>
    </source>
</evidence>
<reference evidence="2" key="3">
    <citation type="submission" date="2023-05" db="EMBL/GenBank/DDBJ databases">
        <authorList>
            <person name="Smith C.H."/>
        </authorList>
    </citation>
    <scope>NUCLEOTIDE SEQUENCE</scope>
    <source>
        <strain evidence="2">CHS0354</strain>
        <tissue evidence="2">Mantle</tissue>
    </source>
</reference>
<evidence type="ECO:0000313" key="2">
    <source>
        <dbReference type="EMBL" id="KAK3606984.1"/>
    </source>
</evidence>
<protein>
    <submittedName>
        <fullName evidence="2">Uncharacterized protein</fullName>
    </submittedName>
</protein>
<evidence type="ECO:0000313" key="3">
    <source>
        <dbReference type="Proteomes" id="UP001195483"/>
    </source>
</evidence>
<feature type="region of interest" description="Disordered" evidence="1">
    <location>
        <begin position="1"/>
        <end position="20"/>
    </location>
</feature>
<organism evidence="2 3">
    <name type="scientific">Potamilus streckersoni</name>
    <dbReference type="NCBI Taxonomy" id="2493646"/>
    <lineage>
        <taxon>Eukaryota</taxon>
        <taxon>Metazoa</taxon>
        <taxon>Spiralia</taxon>
        <taxon>Lophotrochozoa</taxon>
        <taxon>Mollusca</taxon>
        <taxon>Bivalvia</taxon>
        <taxon>Autobranchia</taxon>
        <taxon>Heteroconchia</taxon>
        <taxon>Palaeoheterodonta</taxon>
        <taxon>Unionida</taxon>
        <taxon>Unionoidea</taxon>
        <taxon>Unionidae</taxon>
        <taxon>Ambleminae</taxon>
        <taxon>Lampsilini</taxon>
        <taxon>Potamilus</taxon>
    </lineage>
</organism>
<gene>
    <name evidence="2" type="ORF">CHS0354_034463</name>
</gene>
<dbReference type="EMBL" id="JAEAOA010002021">
    <property type="protein sequence ID" value="KAK3606984.1"/>
    <property type="molecule type" value="Genomic_DNA"/>
</dbReference>
<keyword evidence="3" id="KW-1185">Reference proteome</keyword>
<comment type="caution">
    <text evidence="2">The sequence shown here is derived from an EMBL/GenBank/DDBJ whole genome shotgun (WGS) entry which is preliminary data.</text>
</comment>
<dbReference type="Proteomes" id="UP001195483">
    <property type="component" value="Unassembled WGS sequence"/>
</dbReference>
<sequence length="73" mass="8472">MTSARHLSDQELSESAASYTPKHIREDLEEIYIPEIHGTKHKSELQVIKILYRSISDRTLLRTPAFARSEYVN</sequence>
<reference evidence="2" key="1">
    <citation type="journal article" date="2021" name="Genome Biol. Evol.">
        <title>A High-Quality Reference Genome for a Parasitic Bivalve with Doubly Uniparental Inheritance (Bivalvia: Unionida).</title>
        <authorList>
            <person name="Smith C.H."/>
        </authorList>
    </citation>
    <scope>NUCLEOTIDE SEQUENCE</scope>
    <source>
        <strain evidence="2">CHS0354</strain>
    </source>
</reference>
<reference evidence="2" key="2">
    <citation type="journal article" date="2021" name="Genome Biol. Evol.">
        <title>Developing a high-quality reference genome for a parasitic bivalve with doubly uniparental inheritance (Bivalvia: Unionida).</title>
        <authorList>
            <person name="Smith C.H."/>
        </authorList>
    </citation>
    <scope>NUCLEOTIDE SEQUENCE</scope>
    <source>
        <strain evidence="2">CHS0354</strain>
        <tissue evidence="2">Mantle</tissue>
    </source>
</reference>
<accession>A0AAE0TAV9</accession>
<dbReference type="AlphaFoldDB" id="A0AAE0TAV9"/>
<proteinExistence type="predicted"/>
<name>A0AAE0TAV9_9BIVA</name>